<dbReference type="KEGG" id="pkz:C5L36_0C03400"/>
<feature type="compositionally biased region" description="Polar residues" evidence="1">
    <location>
        <begin position="209"/>
        <end position="223"/>
    </location>
</feature>
<feature type="compositionally biased region" description="Low complexity" evidence="1">
    <location>
        <begin position="448"/>
        <end position="460"/>
    </location>
</feature>
<dbReference type="Proteomes" id="UP000249293">
    <property type="component" value="Chromosome 3"/>
</dbReference>
<evidence type="ECO:0000256" key="1">
    <source>
        <dbReference type="SAM" id="MobiDB-lite"/>
    </source>
</evidence>
<dbReference type="EMBL" id="CP028775">
    <property type="protein sequence ID" value="AWU76400.1"/>
    <property type="molecule type" value="Genomic_DNA"/>
</dbReference>
<dbReference type="AlphaFoldDB" id="A0A2U9R4W2"/>
<evidence type="ECO:0000313" key="3">
    <source>
        <dbReference type="Proteomes" id="UP000249293"/>
    </source>
</evidence>
<feature type="region of interest" description="Disordered" evidence="1">
    <location>
        <begin position="436"/>
        <end position="462"/>
    </location>
</feature>
<dbReference type="RefSeq" id="XP_029321877.1">
    <property type="nucleotide sequence ID" value="XM_029466017.1"/>
</dbReference>
<keyword evidence="3" id="KW-1185">Reference proteome</keyword>
<dbReference type="PANTHER" id="PTHR20916:SF18">
    <property type="entry name" value="IPT_TIG DOMAIN-CONTAINING PROTEIN"/>
    <property type="match status" value="1"/>
</dbReference>
<dbReference type="OrthoDB" id="4089008at2759"/>
<name>A0A2U9R4W2_PICKU</name>
<dbReference type="VEuPathDB" id="FungiDB:C5L36_0C03400"/>
<dbReference type="InterPro" id="IPR007147">
    <property type="entry name" value="TF_Vhr"/>
</dbReference>
<feature type="region of interest" description="Disordered" evidence="1">
    <location>
        <begin position="185"/>
        <end position="250"/>
    </location>
</feature>
<feature type="region of interest" description="Disordered" evidence="1">
    <location>
        <begin position="484"/>
        <end position="505"/>
    </location>
</feature>
<dbReference type="GeneID" id="40384195"/>
<dbReference type="STRING" id="4909.A0A2U9R4W2"/>
<dbReference type="Pfam" id="PF04001">
    <property type="entry name" value="Vhr1"/>
    <property type="match status" value="1"/>
</dbReference>
<feature type="region of interest" description="Disordered" evidence="1">
    <location>
        <begin position="660"/>
        <end position="740"/>
    </location>
</feature>
<organism evidence="2 3">
    <name type="scientific">Pichia kudriavzevii</name>
    <name type="common">Yeast</name>
    <name type="synonym">Issatchenkia orientalis</name>
    <dbReference type="NCBI Taxonomy" id="4909"/>
    <lineage>
        <taxon>Eukaryota</taxon>
        <taxon>Fungi</taxon>
        <taxon>Dikarya</taxon>
        <taxon>Ascomycota</taxon>
        <taxon>Saccharomycotina</taxon>
        <taxon>Pichiomycetes</taxon>
        <taxon>Pichiales</taxon>
        <taxon>Pichiaceae</taxon>
        <taxon>Pichia</taxon>
    </lineage>
</organism>
<evidence type="ECO:0000313" key="2">
    <source>
        <dbReference type="EMBL" id="AWU76400.1"/>
    </source>
</evidence>
<accession>A0A2U9R4W2</accession>
<sequence length="740" mass="83693">MENLDGSHSDICQLGVEIGVGGRRDKRRKERGKRTIGNHQPFQYLSGNCMSCEVYTHMHDVNSKMSIHRGNRSHPHAQGATSIIRDKLGFKDEAMWKRFSSRRLQLVESLSMSSKKASEQDEEIKICAKTLMKEFGFPDDTLPEFDKLVRLAIQSVRRNKRRSEKRLASKLETLTSDDEVNNKRIKLDDENDLSSNPSSNRLNDEIRNNNHNNVVDFSSYTNIDNEKNVQHSDNLTNSKENDDNNSNSTRLHDKLYDTIVAINQLVSPIIEQDQLPSLKRLNENPQFTKSSKIILHFIKQSKTCFEFSRVSNSEYSNNGKFTLLEEFGSNCISTAVLFTLEKWFDHLSPDSSSYIKLRLKSDLTLGLIIKNLDNSSTEVNRLSNYVASQLFKKFIGACVKDFGFDSILNPLCDIFHGIILRDYPIITKKSASPNLISSQPLKDNGRKNSNNNNNNNNNDNPFFSSKEISVIDAALAKPFVSASSSSHSHSHTHLNLESPSSPILHHHPITSTRGQSMMPDFPLSTSQIPIPPAISDHHISYNHHQQLLPNPPVLRSKQYTQVNIKFKDQELNFRYSIDSNAAPTIMELITNCKQAFGILNSTRILNLKDLRSGKIIKNDHDLERLLRMTVMLSDDGCGEVRLELGYNNLSQGFLNLNHEPADKTWQHDNNISGNNNSNNNSSNKSNNVNSNISHDTNIENGATNVSGDTMIGRYLPPPRPILPDTQPRPRGGFMKFQPLL</sequence>
<proteinExistence type="predicted"/>
<protein>
    <submittedName>
        <fullName evidence="2">Uncharacterized protein</fullName>
    </submittedName>
</protein>
<dbReference type="PANTHER" id="PTHR20916">
    <property type="entry name" value="CYSTEINE AND GLYCINE-RICH PROTEIN 2 BINDING PROTEIN"/>
    <property type="match status" value="1"/>
</dbReference>
<feature type="compositionally biased region" description="Low complexity" evidence="1">
    <location>
        <begin position="669"/>
        <end position="693"/>
    </location>
</feature>
<reference evidence="2 3" key="1">
    <citation type="submission" date="2018-06" db="EMBL/GenBank/DDBJ databases">
        <title>Population genomics shows no distinction between pathogenic Candida krusei and environmental Pichia kudriavzevii: One species, four names.</title>
        <authorList>
            <person name="Douglass A.P."/>
            <person name="Offei B."/>
            <person name="Braun-Galleani S."/>
            <person name="Coughlan A.Y."/>
            <person name="Martos A."/>
            <person name="Ortiz-Merino R.A."/>
            <person name="Byrne K.P."/>
            <person name="Wolfe K.H."/>
        </authorList>
    </citation>
    <scope>NUCLEOTIDE SEQUENCE [LARGE SCALE GENOMIC DNA]</scope>
    <source>
        <strain evidence="2 3">CBS573</strain>
    </source>
</reference>
<gene>
    <name evidence="2" type="ORF">C5L36_0C03400</name>
</gene>
<feature type="compositionally biased region" description="Polar residues" evidence="1">
    <location>
        <begin position="694"/>
        <end position="707"/>
    </location>
</feature>